<evidence type="ECO:0000313" key="6">
    <source>
        <dbReference type="EMBL" id="KEZ42515.1"/>
    </source>
</evidence>
<dbReference type="GO" id="GO:0006508">
    <property type="term" value="P:proteolysis"/>
    <property type="evidence" value="ECO:0007669"/>
    <property type="project" value="UniProtKB-KW"/>
</dbReference>
<dbReference type="HOGENOM" id="CLU_008523_12_3_1"/>
<dbReference type="PANTHER" id="PTHR11802:SF479">
    <property type="entry name" value="CARBOXYPEPTIDASE"/>
    <property type="match status" value="1"/>
</dbReference>
<dbReference type="Proteomes" id="UP000028545">
    <property type="component" value="Unassembled WGS sequence"/>
</dbReference>
<reference evidence="6 7" key="1">
    <citation type="journal article" date="2014" name="Genome Announc.">
        <title>Draft genome sequence of the pathogenic fungus Scedosporium apiospermum.</title>
        <authorList>
            <person name="Vandeputte P."/>
            <person name="Ghamrawi S."/>
            <person name="Rechenmann M."/>
            <person name="Iltis A."/>
            <person name="Giraud S."/>
            <person name="Fleury M."/>
            <person name="Thornton C."/>
            <person name="Delhaes L."/>
            <person name="Meyer W."/>
            <person name="Papon N."/>
            <person name="Bouchara J.P."/>
        </authorList>
    </citation>
    <scope>NUCLEOTIDE SEQUENCE [LARGE SCALE GENOMIC DNA]</scope>
    <source>
        <strain evidence="6 7">IHEM 14462</strain>
    </source>
</reference>
<name>A0A084G5A3_PSEDA</name>
<dbReference type="KEGG" id="sapo:SAPIO_CDS5731"/>
<evidence type="ECO:0000256" key="2">
    <source>
        <dbReference type="ARBA" id="ARBA00022645"/>
    </source>
</evidence>
<comment type="similarity">
    <text evidence="1">Belongs to the peptidase S10 family.</text>
</comment>
<dbReference type="RefSeq" id="XP_016642314.1">
    <property type="nucleotide sequence ID" value="XM_016787999.1"/>
</dbReference>
<evidence type="ECO:0000256" key="3">
    <source>
        <dbReference type="ARBA" id="ARBA00022670"/>
    </source>
</evidence>
<keyword evidence="2 6" id="KW-0121">Carboxypeptidase</keyword>
<evidence type="ECO:0000256" key="1">
    <source>
        <dbReference type="ARBA" id="ARBA00009431"/>
    </source>
</evidence>
<evidence type="ECO:0000313" key="7">
    <source>
        <dbReference type="Proteomes" id="UP000028545"/>
    </source>
</evidence>
<keyword evidence="4" id="KW-0378">Hydrolase</keyword>
<organism evidence="6 7">
    <name type="scientific">Pseudallescheria apiosperma</name>
    <name type="common">Scedosporium apiospermum</name>
    <dbReference type="NCBI Taxonomy" id="563466"/>
    <lineage>
        <taxon>Eukaryota</taxon>
        <taxon>Fungi</taxon>
        <taxon>Dikarya</taxon>
        <taxon>Ascomycota</taxon>
        <taxon>Pezizomycotina</taxon>
        <taxon>Sordariomycetes</taxon>
        <taxon>Hypocreomycetidae</taxon>
        <taxon>Microascales</taxon>
        <taxon>Microascaceae</taxon>
        <taxon>Scedosporium</taxon>
    </lineage>
</organism>
<accession>A0A084G5A3</accession>
<dbReference type="AlphaFoldDB" id="A0A084G5A3"/>
<dbReference type="InterPro" id="IPR029058">
    <property type="entry name" value="AB_hydrolase_fold"/>
</dbReference>
<dbReference type="GeneID" id="27724803"/>
<protein>
    <submittedName>
        <fullName evidence="6">Serine carboxypeptidase</fullName>
    </submittedName>
</protein>
<keyword evidence="7" id="KW-1185">Reference proteome</keyword>
<dbReference type="GO" id="GO:0004185">
    <property type="term" value="F:serine-type carboxypeptidase activity"/>
    <property type="evidence" value="ECO:0007669"/>
    <property type="project" value="InterPro"/>
</dbReference>
<comment type="caution">
    <text evidence="6">The sequence shown here is derived from an EMBL/GenBank/DDBJ whole genome shotgun (WGS) entry which is preliminary data.</text>
</comment>
<dbReference type="OMA" id="WSWHRIT"/>
<proteinExistence type="inferred from homology"/>
<keyword evidence="3" id="KW-0645">Protease</keyword>
<dbReference type="Gene3D" id="3.40.50.1820">
    <property type="entry name" value="alpha/beta hydrolase"/>
    <property type="match status" value="1"/>
</dbReference>
<dbReference type="InterPro" id="IPR001563">
    <property type="entry name" value="Peptidase_S10"/>
</dbReference>
<evidence type="ECO:0000256" key="5">
    <source>
        <dbReference type="ARBA" id="ARBA00023180"/>
    </source>
</evidence>
<dbReference type="OrthoDB" id="443318at2759"/>
<sequence length="573" mass="63107">MLDWSRHGLNTLEGATNPLEVLSLGNPALRPRQTQSRFLNQNSQNFAVNGSSIPEVDFDVGESFAGLLPINGTDNRNQLFFWFFPSTNPEPKEEILIWLTGGPGCSSIGELLQENGPVLWPPGVFKPVRNKWSWHHLTNVVWVDQPVGTGFSQGEVTARNEFDVARQFMGFWKNFVDLFGMQNYKIYITGASYAGLYCPYIAHQMIEAEDPEYSDVGGMMVFDALYSKEAVSQDIPMVPFVDSWERAFNFNRTFTELIHTRAGECGYTQYLEEFLVFPPAREQPSNLPGYNEDGSPKPGCDMINQVFAAAVELNPCFSVYSVFDHCPRPHDPLGFSGGSLIVRPDAGAVYFDHPDVKAAIHAPADTQWVFCSSQAGRSVFVDGVDESLNGGPASQPVLPKVIETTGNVLLGHGERDFVLTTAGTLLAIQNITWGGERGFQAEPNRPLFVPYHVDQELDVLAGGGIFGSWHEERGLMYFSVDGAGHFLTIDQPAVAFRAVEILLGRVENFQSTSPFTTDGNATQQPMLDLGVESTGGVALQSTADRSESSQVSLGMEWVMVVVFLGISVFDLRV</sequence>
<evidence type="ECO:0000256" key="4">
    <source>
        <dbReference type="ARBA" id="ARBA00022801"/>
    </source>
</evidence>
<keyword evidence="5" id="KW-0325">Glycoprotein</keyword>
<dbReference type="VEuPathDB" id="FungiDB:SAPIO_CDS5731"/>
<dbReference type="PANTHER" id="PTHR11802">
    <property type="entry name" value="SERINE PROTEASE FAMILY S10 SERINE CARBOXYPEPTIDASE"/>
    <property type="match status" value="1"/>
</dbReference>
<gene>
    <name evidence="6" type="ORF">SAPIO_CDS5731</name>
</gene>
<dbReference type="PRINTS" id="PR00724">
    <property type="entry name" value="CRBOXYPTASEC"/>
</dbReference>
<dbReference type="EMBL" id="JOWA01000099">
    <property type="protein sequence ID" value="KEZ42515.1"/>
    <property type="molecule type" value="Genomic_DNA"/>
</dbReference>
<dbReference type="Pfam" id="PF00450">
    <property type="entry name" value="Peptidase_S10"/>
    <property type="match status" value="1"/>
</dbReference>
<dbReference type="SUPFAM" id="SSF53474">
    <property type="entry name" value="alpha/beta-Hydrolases"/>
    <property type="match status" value="1"/>
</dbReference>